<dbReference type="NCBIfam" id="TIGR01494">
    <property type="entry name" value="ATPase_P-type"/>
    <property type="match status" value="2"/>
</dbReference>
<protein>
    <submittedName>
        <fullName evidence="10">Cation-translocating P-type ATPase</fullName>
    </submittedName>
</protein>
<evidence type="ECO:0000256" key="8">
    <source>
        <dbReference type="SAM" id="Phobius"/>
    </source>
</evidence>
<evidence type="ECO:0000259" key="9">
    <source>
        <dbReference type="SMART" id="SM00831"/>
    </source>
</evidence>
<dbReference type="PANTHER" id="PTHR42861">
    <property type="entry name" value="CALCIUM-TRANSPORTING ATPASE"/>
    <property type="match status" value="1"/>
</dbReference>
<dbReference type="Proteomes" id="UP000311008">
    <property type="component" value="Chromosome"/>
</dbReference>
<evidence type="ECO:0000256" key="6">
    <source>
        <dbReference type="ARBA" id="ARBA00022989"/>
    </source>
</evidence>
<dbReference type="Pfam" id="PF00689">
    <property type="entry name" value="Cation_ATPase_C"/>
    <property type="match status" value="1"/>
</dbReference>
<evidence type="ECO:0000256" key="4">
    <source>
        <dbReference type="ARBA" id="ARBA00022840"/>
    </source>
</evidence>
<dbReference type="Gene3D" id="2.70.150.10">
    <property type="entry name" value="Calcium-transporting ATPase, cytoplasmic transduction domain A"/>
    <property type="match status" value="1"/>
</dbReference>
<dbReference type="InterPro" id="IPR006068">
    <property type="entry name" value="ATPase_P-typ_cation-transptr_C"/>
</dbReference>
<feature type="transmembrane region" description="Helical" evidence="8">
    <location>
        <begin position="282"/>
        <end position="306"/>
    </location>
</feature>
<keyword evidence="3" id="KW-0547">Nucleotide-binding</keyword>
<name>A0A5B8CV40_9PROT</name>
<keyword evidence="5" id="KW-1278">Translocase</keyword>
<dbReference type="Pfam" id="PF00122">
    <property type="entry name" value="E1-E2_ATPase"/>
    <property type="match status" value="1"/>
</dbReference>
<sequence>MPAPQDNLDHKLTPITAENVGLTSTEAAERLKTDGYNELTSLKKRGFFSDVLEIIRQPMFALLIGGGLVYLLLGDRLEALFLLVFACLSVAITIVQESRSERVLEALRNLASPRATVIRGGHRISISGREVVIGDVMVITEGDRVAADAGLISAHDLLLDESLLTGESVAVSKSATQSLSDTYAGSKLTLSTGVENSPFIFAGALVVRGTGLALVHATGARSEMGKIGGALNSIDNQQPHLQKQLQGLVRNFSIIGAFAGGIAVLLYGILRDAWLEAMLSGIALGMSLLPEEFPLVMAVFMAMGAWRISKARVLTRRASSIESLGATTVLCSDKTGTLTENKMSLVAIQTDTKTWLESDNSSSIVDIQIVLKTALLACSQQPTDPMDIAIHTRAKASIGEHSIDFEKYNLVHAYGLRPDCWAVANIFTTVNGEVTVYAKGALETITALCHLTENQFSAIQKRAEKLAMEGIRVLGVAQSKINDAQLKSPPEKLHDYQFEYVGLIGFADPLRSNVPAAVAECRKAGIRVMMITGDYPTTALAIGRQAGLDSERVLKGDVIEQMTDDQLIIALKVTSIFARIRPNQKLRIVQLLKKSGEVVAMTGDGVNDAPAIKAADIGIAMGGRGTDVAREASSIVLLDDDFGSIVKTIRLGRRIYDNLRKAIEYIIAVHIPIAGLAIMPLLFGMPLILTPVHIAFLEMIIDPACSVVFEAEAEEDNVMQRSPRDSKIPLVLPKRIIWAVIQGSIVIIVLAIILFIARQMQLIETDCRTLLFTSLVILNMGLILINRSFSASILTAVLKPNRSLWVLLSSVSAILAITVAWLPARKLFQLGQFHWHLFSISIVASLATLLTLEAIKWQWFRTANQSLKPA</sequence>
<dbReference type="InterPro" id="IPR018303">
    <property type="entry name" value="ATPase_P-typ_P_site"/>
</dbReference>
<evidence type="ECO:0000256" key="1">
    <source>
        <dbReference type="ARBA" id="ARBA00004141"/>
    </source>
</evidence>
<dbReference type="SFLD" id="SFLDF00027">
    <property type="entry name" value="p-type_atpase"/>
    <property type="match status" value="1"/>
</dbReference>
<dbReference type="PROSITE" id="PS00154">
    <property type="entry name" value="ATPASE_E1_E2"/>
    <property type="match status" value="1"/>
</dbReference>
<dbReference type="SFLD" id="SFLDS00003">
    <property type="entry name" value="Haloacid_Dehalogenase"/>
    <property type="match status" value="1"/>
</dbReference>
<dbReference type="PRINTS" id="PR00119">
    <property type="entry name" value="CATATPASE"/>
</dbReference>
<dbReference type="InterPro" id="IPR044492">
    <property type="entry name" value="P_typ_ATPase_HD_dom"/>
</dbReference>
<dbReference type="InterPro" id="IPR023214">
    <property type="entry name" value="HAD_sf"/>
</dbReference>
<dbReference type="RefSeq" id="WP_140004105.1">
    <property type="nucleotide sequence ID" value="NZ_CP040946.1"/>
</dbReference>
<dbReference type="InterPro" id="IPR023299">
    <property type="entry name" value="ATPase_P-typ_cyto_dom_N"/>
</dbReference>
<dbReference type="SUPFAM" id="SSF56784">
    <property type="entry name" value="HAD-like"/>
    <property type="match status" value="1"/>
</dbReference>
<dbReference type="AlphaFoldDB" id="A0A5B8CV40"/>
<dbReference type="SUPFAM" id="SSF81665">
    <property type="entry name" value="Calcium ATPase, transmembrane domain M"/>
    <property type="match status" value="1"/>
</dbReference>
<evidence type="ECO:0000256" key="5">
    <source>
        <dbReference type="ARBA" id="ARBA00022967"/>
    </source>
</evidence>
<evidence type="ECO:0000313" key="10">
    <source>
        <dbReference type="EMBL" id="QDC44775.1"/>
    </source>
</evidence>
<dbReference type="GO" id="GO:0016887">
    <property type="term" value="F:ATP hydrolysis activity"/>
    <property type="evidence" value="ECO:0007669"/>
    <property type="project" value="InterPro"/>
</dbReference>
<keyword evidence="11" id="KW-1185">Reference proteome</keyword>
<feature type="transmembrane region" description="Helical" evidence="8">
    <location>
        <begin position="769"/>
        <end position="798"/>
    </location>
</feature>
<evidence type="ECO:0000256" key="3">
    <source>
        <dbReference type="ARBA" id="ARBA00022741"/>
    </source>
</evidence>
<feature type="transmembrane region" description="Helical" evidence="8">
    <location>
        <begin position="835"/>
        <end position="855"/>
    </location>
</feature>
<comment type="subcellular location">
    <subcellularLocation>
        <location evidence="1">Membrane</location>
        <topology evidence="1">Multi-pass membrane protein</topology>
    </subcellularLocation>
</comment>
<organism evidence="10 11">
    <name type="scientific">Methylophilus medardicus</name>
    <dbReference type="NCBI Taxonomy" id="2588534"/>
    <lineage>
        <taxon>Bacteria</taxon>
        <taxon>Pseudomonadati</taxon>
        <taxon>Pseudomonadota</taxon>
        <taxon>Betaproteobacteria</taxon>
        <taxon>Nitrosomonadales</taxon>
        <taxon>Methylophilaceae</taxon>
        <taxon>Methylophilus</taxon>
    </lineage>
</organism>
<keyword evidence="6 8" id="KW-1133">Transmembrane helix</keyword>
<dbReference type="Pfam" id="PF00702">
    <property type="entry name" value="Hydrolase"/>
    <property type="match status" value="1"/>
</dbReference>
<dbReference type="EMBL" id="CP040946">
    <property type="protein sequence ID" value="QDC44775.1"/>
    <property type="molecule type" value="Genomic_DNA"/>
</dbReference>
<dbReference type="SFLD" id="SFLDG00002">
    <property type="entry name" value="C1.7:_P-type_atpase_like"/>
    <property type="match status" value="1"/>
</dbReference>
<dbReference type="GO" id="GO:0005524">
    <property type="term" value="F:ATP binding"/>
    <property type="evidence" value="ECO:0007669"/>
    <property type="project" value="UniProtKB-KW"/>
</dbReference>
<evidence type="ECO:0000313" key="11">
    <source>
        <dbReference type="Proteomes" id="UP000311008"/>
    </source>
</evidence>
<evidence type="ECO:0000256" key="2">
    <source>
        <dbReference type="ARBA" id="ARBA00022692"/>
    </source>
</evidence>
<dbReference type="InterPro" id="IPR036412">
    <property type="entry name" value="HAD-like_sf"/>
</dbReference>
<feature type="transmembrane region" description="Helical" evidence="8">
    <location>
        <begin position="54"/>
        <end position="73"/>
    </location>
</feature>
<keyword evidence="2 8" id="KW-0812">Transmembrane</keyword>
<dbReference type="Pfam" id="PF00690">
    <property type="entry name" value="Cation_ATPase_N"/>
    <property type="match status" value="1"/>
</dbReference>
<dbReference type="InterPro" id="IPR008250">
    <property type="entry name" value="ATPase_P-typ_transduc_dom_A_sf"/>
</dbReference>
<dbReference type="KEGG" id="mmec:FIU01_09755"/>
<dbReference type="PRINTS" id="PR00120">
    <property type="entry name" value="HATPASE"/>
</dbReference>
<dbReference type="OrthoDB" id="8552577at2"/>
<accession>A0A5B8CV40</accession>
<feature type="transmembrane region" description="Helical" evidence="8">
    <location>
        <begin position="662"/>
        <end position="689"/>
    </location>
</feature>
<proteinExistence type="predicted"/>
<dbReference type="FunFam" id="3.40.50.1000:FF:000001">
    <property type="entry name" value="Phospholipid-transporting ATPase IC"/>
    <property type="match status" value="1"/>
</dbReference>
<dbReference type="InterPro" id="IPR023298">
    <property type="entry name" value="ATPase_P-typ_TM_dom_sf"/>
</dbReference>
<keyword evidence="4" id="KW-0067">ATP-binding</keyword>
<dbReference type="GO" id="GO:0015662">
    <property type="term" value="F:P-type ion transporter activity"/>
    <property type="evidence" value="ECO:0007669"/>
    <property type="project" value="UniProtKB-ARBA"/>
</dbReference>
<dbReference type="InterPro" id="IPR004014">
    <property type="entry name" value="ATPase_P-typ_cation-transptr_N"/>
</dbReference>
<feature type="transmembrane region" description="Helical" evidence="8">
    <location>
        <begin position="736"/>
        <end position="757"/>
    </location>
</feature>
<dbReference type="Gene3D" id="3.40.50.1000">
    <property type="entry name" value="HAD superfamily/HAD-like"/>
    <property type="match status" value="1"/>
</dbReference>
<dbReference type="SMART" id="SM00831">
    <property type="entry name" value="Cation_ATPase_N"/>
    <property type="match status" value="1"/>
</dbReference>
<keyword evidence="7 8" id="KW-0472">Membrane</keyword>
<feature type="transmembrane region" description="Helical" evidence="8">
    <location>
        <begin position="804"/>
        <end position="823"/>
    </location>
</feature>
<reference evidence="11" key="1">
    <citation type="journal article" date="2019" name="ISME J.">
        <title>Evolution in action: habitat transition from sediment to the pelagial leads to genome streamlining in Methylophilaceae.</title>
        <authorList>
            <person name="Salcher M."/>
            <person name="Schaefle D."/>
            <person name="Kaspar M."/>
            <person name="Neuenschwander S.M."/>
            <person name="Ghai R."/>
        </authorList>
    </citation>
    <scope>NUCLEOTIDE SEQUENCE [LARGE SCALE GENOMIC DNA]</scope>
    <source>
        <strain evidence="11">MMS-M-51</strain>
    </source>
</reference>
<dbReference type="SUPFAM" id="SSF81653">
    <property type="entry name" value="Calcium ATPase, transduction domain A"/>
    <property type="match status" value="1"/>
</dbReference>
<dbReference type="InterPro" id="IPR001757">
    <property type="entry name" value="P_typ_ATPase"/>
</dbReference>
<dbReference type="GO" id="GO:0016020">
    <property type="term" value="C:membrane"/>
    <property type="evidence" value="ECO:0007669"/>
    <property type="project" value="UniProtKB-SubCell"/>
</dbReference>
<evidence type="ECO:0000256" key="7">
    <source>
        <dbReference type="ARBA" id="ARBA00023136"/>
    </source>
</evidence>
<dbReference type="InterPro" id="IPR059000">
    <property type="entry name" value="ATPase_P-type_domA"/>
</dbReference>
<feature type="transmembrane region" description="Helical" evidence="8">
    <location>
        <begin position="248"/>
        <end position="270"/>
    </location>
</feature>
<dbReference type="Gene3D" id="1.20.1110.10">
    <property type="entry name" value="Calcium-transporting ATPase, transmembrane domain"/>
    <property type="match status" value="1"/>
</dbReference>
<gene>
    <name evidence="10" type="ORF">FIU01_09755</name>
</gene>
<dbReference type="Gene3D" id="3.40.1110.10">
    <property type="entry name" value="Calcium-transporting ATPase, cytoplasmic domain N"/>
    <property type="match status" value="1"/>
</dbReference>
<feature type="domain" description="Cation-transporting P-type ATPase N-terminal" evidence="9">
    <location>
        <begin position="8"/>
        <end position="75"/>
    </location>
</feature>